<proteinExistence type="inferred from homology"/>
<keyword evidence="8" id="KW-0067">ATP-binding</keyword>
<comment type="subcellular location">
    <subcellularLocation>
        <location evidence="1">Cytoplasm</location>
    </subcellularLocation>
</comment>
<dbReference type="InterPro" id="IPR003442">
    <property type="entry name" value="T6A_TsaE"/>
</dbReference>
<keyword evidence="12" id="KW-1185">Reference proteome</keyword>
<dbReference type="NCBIfam" id="TIGR00150">
    <property type="entry name" value="T6A_YjeE"/>
    <property type="match status" value="1"/>
</dbReference>
<dbReference type="InterPro" id="IPR027417">
    <property type="entry name" value="P-loop_NTPase"/>
</dbReference>
<dbReference type="PANTHER" id="PTHR33540:SF2">
    <property type="entry name" value="TRNA THREONYLCARBAMOYLADENOSINE BIOSYNTHESIS PROTEIN TSAE"/>
    <property type="match status" value="1"/>
</dbReference>
<evidence type="ECO:0000256" key="1">
    <source>
        <dbReference type="ARBA" id="ARBA00004496"/>
    </source>
</evidence>
<dbReference type="PATRIC" id="fig|1172194.4.peg.4534"/>
<dbReference type="Gene3D" id="3.40.50.300">
    <property type="entry name" value="P-loop containing nucleotide triphosphate hydrolases"/>
    <property type="match status" value="1"/>
</dbReference>
<evidence type="ECO:0000256" key="2">
    <source>
        <dbReference type="ARBA" id="ARBA00007599"/>
    </source>
</evidence>
<dbReference type="Proteomes" id="UP000003704">
    <property type="component" value="Unassembled WGS sequence"/>
</dbReference>
<sequence length="164" mass="17925">MAGPRLDLRLHLTDSAASEAFGERLAEALREAYGGVIYLTGTLGAGKTTIARALLRHLGVTGAIKSPTYTLMEPYEVGGRRLLHMDFYRIEAADLEQLGLDDYPPDSTLWLVEWPEKVAGALPPADLELHLMAEAEGRSLLLKLPDNAKKWAKALAVSIQRDST</sequence>
<evidence type="ECO:0000256" key="8">
    <source>
        <dbReference type="ARBA" id="ARBA00022840"/>
    </source>
</evidence>
<evidence type="ECO:0000256" key="9">
    <source>
        <dbReference type="ARBA" id="ARBA00022842"/>
    </source>
</evidence>
<dbReference type="STRING" id="1172194.WQQ_46740"/>
<dbReference type="PANTHER" id="PTHR33540">
    <property type="entry name" value="TRNA THREONYLCARBAMOYLADENOSINE BIOSYNTHESIS PROTEIN TSAE"/>
    <property type="match status" value="1"/>
</dbReference>
<dbReference type="EMBL" id="AKGD01000004">
    <property type="protein sequence ID" value="EIT68239.1"/>
    <property type="molecule type" value="Genomic_DNA"/>
</dbReference>
<protein>
    <recommendedName>
        <fullName evidence="3">tRNA threonylcarbamoyladenosine biosynthesis protein TsaE</fullName>
    </recommendedName>
    <alternativeName>
        <fullName evidence="10">t(6)A37 threonylcarbamoyladenosine biosynthesis protein TsaE</fullName>
    </alternativeName>
</protein>
<keyword evidence="7" id="KW-0547">Nucleotide-binding</keyword>
<dbReference type="OrthoDB" id="9800307at2"/>
<dbReference type="RefSeq" id="WP_007187609.1">
    <property type="nucleotide sequence ID" value="NZ_AKGD01000004.1"/>
</dbReference>
<dbReference type="SUPFAM" id="SSF52540">
    <property type="entry name" value="P-loop containing nucleoside triphosphate hydrolases"/>
    <property type="match status" value="1"/>
</dbReference>
<evidence type="ECO:0000313" key="12">
    <source>
        <dbReference type="Proteomes" id="UP000003704"/>
    </source>
</evidence>
<evidence type="ECO:0000256" key="6">
    <source>
        <dbReference type="ARBA" id="ARBA00022723"/>
    </source>
</evidence>
<keyword evidence="6" id="KW-0479">Metal-binding</keyword>
<evidence type="ECO:0000256" key="4">
    <source>
        <dbReference type="ARBA" id="ARBA00022490"/>
    </source>
</evidence>
<dbReference type="GO" id="GO:0002949">
    <property type="term" value="P:tRNA threonylcarbamoyladenosine modification"/>
    <property type="evidence" value="ECO:0007669"/>
    <property type="project" value="InterPro"/>
</dbReference>
<organism evidence="11 12">
    <name type="scientific">Hydrocarboniphaga effusa AP103</name>
    <dbReference type="NCBI Taxonomy" id="1172194"/>
    <lineage>
        <taxon>Bacteria</taxon>
        <taxon>Pseudomonadati</taxon>
        <taxon>Pseudomonadota</taxon>
        <taxon>Gammaproteobacteria</taxon>
        <taxon>Nevskiales</taxon>
        <taxon>Nevskiaceae</taxon>
        <taxon>Hydrocarboniphaga</taxon>
    </lineage>
</organism>
<dbReference type="GO" id="GO:0005737">
    <property type="term" value="C:cytoplasm"/>
    <property type="evidence" value="ECO:0007669"/>
    <property type="project" value="UniProtKB-SubCell"/>
</dbReference>
<accession>I7Z8T1</accession>
<reference evidence="11 12" key="1">
    <citation type="journal article" date="2012" name="J. Bacteriol.">
        <title>Genome Sequence of n-Alkane-Degrading Hydrocarboniphaga effusa Strain AP103T (ATCC BAA-332T).</title>
        <authorList>
            <person name="Chang H.K."/>
            <person name="Zylstra G.J."/>
            <person name="Chae J.C."/>
        </authorList>
    </citation>
    <scope>NUCLEOTIDE SEQUENCE [LARGE SCALE GENOMIC DNA]</scope>
    <source>
        <strain evidence="11 12">AP103</strain>
    </source>
</reference>
<evidence type="ECO:0000313" key="11">
    <source>
        <dbReference type="EMBL" id="EIT68239.1"/>
    </source>
</evidence>
<dbReference type="GO" id="GO:0046872">
    <property type="term" value="F:metal ion binding"/>
    <property type="evidence" value="ECO:0007669"/>
    <property type="project" value="UniProtKB-KW"/>
</dbReference>
<comment type="caution">
    <text evidence="11">The sequence shown here is derived from an EMBL/GenBank/DDBJ whole genome shotgun (WGS) entry which is preliminary data.</text>
</comment>
<evidence type="ECO:0000256" key="10">
    <source>
        <dbReference type="ARBA" id="ARBA00032441"/>
    </source>
</evidence>
<gene>
    <name evidence="11" type="ORF">WQQ_46740</name>
</gene>
<evidence type="ECO:0000256" key="5">
    <source>
        <dbReference type="ARBA" id="ARBA00022694"/>
    </source>
</evidence>
<keyword evidence="5" id="KW-0819">tRNA processing</keyword>
<evidence type="ECO:0000256" key="3">
    <source>
        <dbReference type="ARBA" id="ARBA00019010"/>
    </source>
</evidence>
<dbReference type="Pfam" id="PF02367">
    <property type="entry name" value="TsaE"/>
    <property type="match status" value="1"/>
</dbReference>
<dbReference type="GO" id="GO:0005524">
    <property type="term" value="F:ATP binding"/>
    <property type="evidence" value="ECO:0007669"/>
    <property type="project" value="UniProtKB-KW"/>
</dbReference>
<keyword evidence="9" id="KW-0460">Magnesium</keyword>
<dbReference type="AlphaFoldDB" id="I7Z8T1"/>
<evidence type="ECO:0000256" key="7">
    <source>
        <dbReference type="ARBA" id="ARBA00022741"/>
    </source>
</evidence>
<name>I7Z8T1_9GAMM</name>
<keyword evidence="4" id="KW-0963">Cytoplasm</keyword>
<comment type="similarity">
    <text evidence="2">Belongs to the TsaE family.</text>
</comment>